<dbReference type="CDD" id="cd00067">
    <property type="entry name" value="GAL4"/>
    <property type="match status" value="1"/>
</dbReference>
<dbReference type="PANTHER" id="PTHR47660:SF2">
    <property type="entry name" value="TRANSCRIPTION FACTOR WITH C2H2 AND ZN(2)-CYS(6) DNA BINDING DOMAIN (EUROFUNG)"/>
    <property type="match status" value="1"/>
</dbReference>
<proteinExistence type="predicted"/>
<sequence>MPASSVDRHTCATCGKQYQRSAHLRRHESTHIQVARYKCVYCEKAFARRDVCRKHTIHCPNKHDQDIIPNLKRGQKPRACDACFHSKQSCDTSDPCERCVSRKLSCTYRRLEESTGATTDTSSVPSSSLAASTVSTPNNDQDRTKITVAFLLGLTNPNSDNILEFLANEAATRTEGDGIDSSMKTVLPQYPPSMLNDEDFTFLPYGFASGFSNEMMDFQPFETLSPNGLSNTTVSPFDPESWKTRAAEIVSDLHDLHNSLRSTDPWYDGSFDLNTTMSVFSADNLCKFASTYFRVSHLDFPIVHRPDFGTERTNKLLLLAVGLSGSLRSPPSDDVLAARGFLGLAEEYIFRGLNRLMPPGSAPEFTEEVQETLQAALMIHCVQFFRNDVPSRRKNRTQRLPVLVSAVRCMGLAQTRHAPIFQYEDFVRNEAKIRLATWTALGDWQQSGMFNSPPMMTPAELTCDLPSPVELWDAKDSTEYFEAAHALGIDGSRRISSVKLCVDALMRETWGGLGSFPFQDINGSDLQLLIFALNGMLLSANLMGVLPASAHSILRAVSRWEAMWESIRGRIDPAAFEKIGMVRYNSELCWAARKIIQVAISGDRSSAYMQKVGHDSLVQLHEFVRQYRDS</sequence>
<dbReference type="PANTHER" id="PTHR47660">
    <property type="entry name" value="TRANSCRIPTION FACTOR WITH C2H2 AND ZN(2)-CYS(6) DNA BINDING DOMAIN (EUROFUNG)-RELATED-RELATED"/>
    <property type="match status" value="1"/>
</dbReference>
<reference evidence="10 11" key="1">
    <citation type="submission" date="2015-06" db="EMBL/GenBank/DDBJ databases">
        <title>Survival trade-offs in plant roots during colonization by closely related pathogenic and mutualistic fungi.</title>
        <authorList>
            <person name="Hacquard S."/>
            <person name="Kracher B."/>
            <person name="Hiruma K."/>
            <person name="Weinman A."/>
            <person name="Muench P."/>
            <person name="Garrido Oter R."/>
            <person name="Ver Loren van Themaat E."/>
            <person name="Dallerey J.-F."/>
            <person name="Damm U."/>
            <person name="Henrissat B."/>
            <person name="Lespinet O."/>
            <person name="Thon M."/>
            <person name="Kemen E."/>
            <person name="McHardy A.C."/>
            <person name="Schulze-Lefert P."/>
            <person name="O'Connell R.J."/>
        </authorList>
    </citation>
    <scope>NUCLEOTIDE SEQUENCE [LARGE SCALE GENOMIC DNA]</scope>
    <source>
        <strain evidence="10 11">MAFF 238704</strain>
    </source>
</reference>
<name>A0A166ZRJ8_COLIC</name>
<evidence type="ECO:0000313" key="11">
    <source>
        <dbReference type="Proteomes" id="UP000076584"/>
    </source>
</evidence>
<dbReference type="SUPFAM" id="SSF57701">
    <property type="entry name" value="Zn2/Cys6 DNA-binding domain"/>
    <property type="match status" value="1"/>
</dbReference>
<dbReference type="PROSITE" id="PS50048">
    <property type="entry name" value="ZN2_CY6_FUNGAL_2"/>
    <property type="match status" value="1"/>
</dbReference>
<keyword evidence="2" id="KW-0862">Zinc</keyword>
<dbReference type="CDD" id="cd12148">
    <property type="entry name" value="fungal_TF_MHR"/>
    <property type="match status" value="1"/>
</dbReference>
<gene>
    <name evidence="10" type="ORF">CI238_07563</name>
</gene>
<dbReference type="Gene3D" id="3.30.160.60">
    <property type="entry name" value="Classic Zinc Finger"/>
    <property type="match status" value="1"/>
</dbReference>
<evidence type="ECO:0000256" key="6">
    <source>
        <dbReference type="PROSITE-ProRule" id="PRU00042"/>
    </source>
</evidence>
<dbReference type="InterPro" id="IPR013087">
    <property type="entry name" value="Znf_C2H2_type"/>
</dbReference>
<dbReference type="PROSITE" id="PS00028">
    <property type="entry name" value="ZINC_FINGER_C2H2_1"/>
    <property type="match status" value="1"/>
</dbReference>
<dbReference type="Gene3D" id="4.10.240.10">
    <property type="entry name" value="Zn(2)-C6 fungal-type DNA-binding domain"/>
    <property type="match status" value="1"/>
</dbReference>
<evidence type="ECO:0000313" key="10">
    <source>
        <dbReference type="EMBL" id="KZL79269.1"/>
    </source>
</evidence>
<keyword evidence="4" id="KW-0804">Transcription</keyword>
<dbReference type="GO" id="GO:0008270">
    <property type="term" value="F:zinc ion binding"/>
    <property type="evidence" value="ECO:0007669"/>
    <property type="project" value="UniProtKB-KW"/>
</dbReference>
<evidence type="ECO:0000256" key="5">
    <source>
        <dbReference type="ARBA" id="ARBA00023242"/>
    </source>
</evidence>
<keyword evidence="6" id="KW-0863">Zinc-finger</keyword>
<dbReference type="PROSITE" id="PS50157">
    <property type="entry name" value="ZINC_FINGER_C2H2_2"/>
    <property type="match status" value="1"/>
</dbReference>
<evidence type="ECO:0000256" key="3">
    <source>
        <dbReference type="ARBA" id="ARBA00023015"/>
    </source>
</evidence>
<feature type="domain" description="C2H2-type" evidence="9">
    <location>
        <begin position="9"/>
        <end position="31"/>
    </location>
</feature>
<accession>A0A166ZRJ8</accession>
<dbReference type="Pfam" id="PF04082">
    <property type="entry name" value="Fungal_trans"/>
    <property type="match status" value="1"/>
</dbReference>
<dbReference type="GO" id="GO:0003677">
    <property type="term" value="F:DNA binding"/>
    <property type="evidence" value="ECO:0007669"/>
    <property type="project" value="InterPro"/>
</dbReference>
<feature type="compositionally biased region" description="Low complexity" evidence="7">
    <location>
        <begin position="118"/>
        <end position="137"/>
    </location>
</feature>
<evidence type="ECO:0000256" key="7">
    <source>
        <dbReference type="SAM" id="MobiDB-lite"/>
    </source>
</evidence>
<comment type="caution">
    <text evidence="10">The sequence shown here is derived from an EMBL/GenBank/DDBJ whole genome shotgun (WGS) entry which is preliminary data.</text>
</comment>
<keyword evidence="1" id="KW-0479">Metal-binding</keyword>
<feature type="domain" description="Zn(2)-C6 fungal-type" evidence="8">
    <location>
        <begin position="79"/>
        <end position="108"/>
    </location>
</feature>
<organism evidence="10 11">
    <name type="scientific">Colletotrichum incanum</name>
    <name type="common">Soybean anthracnose fungus</name>
    <dbReference type="NCBI Taxonomy" id="1573173"/>
    <lineage>
        <taxon>Eukaryota</taxon>
        <taxon>Fungi</taxon>
        <taxon>Dikarya</taxon>
        <taxon>Ascomycota</taxon>
        <taxon>Pezizomycotina</taxon>
        <taxon>Sordariomycetes</taxon>
        <taxon>Hypocreomycetidae</taxon>
        <taxon>Glomerellales</taxon>
        <taxon>Glomerellaceae</taxon>
        <taxon>Colletotrichum</taxon>
        <taxon>Colletotrichum spaethianum species complex</taxon>
    </lineage>
</organism>
<dbReference type="STRING" id="1573173.A0A166ZRJ8"/>
<dbReference type="EMBL" id="LFIW01002121">
    <property type="protein sequence ID" value="KZL79269.1"/>
    <property type="molecule type" value="Genomic_DNA"/>
</dbReference>
<dbReference type="SUPFAM" id="SSF57667">
    <property type="entry name" value="beta-beta-alpha zinc fingers"/>
    <property type="match status" value="1"/>
</dbReference>
<evidence type="ECO:0000256" key="1">
    <source>
        <dbReference type="ARBA" id="ARBA00022723"/>
    </source>
</evidence>
<keyword evidence="11" id="KW-1185">Reference proteome</keyword>
<dbReference type="SMART" id="SM00355">
    <property type="entry name" value="ZnF_C2H2"/>
    <property type="match status" value="2"/>
</dbReference>
<dbReference type="InterPro" id="IPR001138">
    <property type="entry name" value="Zn2Cys6_DnaBD"/>
</dbReference>
<keyword evidence="3" id="KW-0805">Transcription regulation</keyword>
<dbReference type="GO" id="GO:0000981">
    <property type="term" value="F:DNA-binding transcription factor activity, RNA polymerase II-specific"/>
    <property type="evidence" value="ECO:0007669"/>
    <property type="project" value="InterPro"/>
</dbReference>
<dbReference type="InterPro" id="IPR036236">
    <property type="entry name" value="Znf_C2H2_sf"/>
</dbReference>
<dbReference type="Pfam" id="PF00172">
    <property type="entry name" value="Zn_clus"/>
    <property type="match status" value="1"/>
</dbReference>
<dbReference type="InterPro" id="IPR007219">
    <property type="entry name" value="XnlR_reg_dom"/>
</dbReference>
<dbReference type="Proteomes" id="UP000076584">
    <property type="component" value="Unassembled WGS sequence"/>
</dbReference>
<protein>
    <submittedName>
        <fullName evidence="10">Transcription factor</fullName>
    </submittedName>
</protein>
<dbReference type="GO" id="GO:0006351">
    <property type="term" value="P:DNA-templated transcription"/>
    <property type="evidence" value="ECO:0007669"/>
    <property type="project" value="InterPro"/>
</dbReference>
<evidence type="ECO:0000259" key="9">
    <source>
        <dbReference type="PROSITE" id="PS50157"/>
    </source>
</evidence>
<evidence type="ECO:0000256" key="4">
    <source>
        <dbReference type="ARBA" id="ARBA00023163"/>
    </source>
</evidence>
<keyword evidence="5" id="KW-0539">Nucleus</keyword>
<dbReference type="AlphaFoldDB" id="A0A166ZRJ8"/>
<evidence type="ECO:0000256" key="2">
    <source>
        <dbReference type="ARBA" id="ARBA00022833"/>
    </source>
</evidence>
<dbReference type="SMART" id="SM00066">
    <property type="entry name" value="GAL4"/>
    <property type="match status" value="1"/>
</dbReference>
<dbReference type="InterPro" id="IPR036864">
    <property type="entry name" value="Zn2-C6_fun-type_DNA-bd_sf"/>
</dbReference>
<feature type="region of interest" description="Disordered" evidence="7">
    <location>
        <begin position="117"/>
        <end position="139"/>
    </location>
</feature>
<evidence type="ECO:0000259" key="8">
    <source>
        <dbReference type="PROSITE" id="PS50048"/>
    </source>
</evidence>